<gene>
    <name evidence="1" type="ORF">DRM93_03685</name>
    <name evidence="2" type="ORF">DRM94_03685</name>
</gene>
<dbReference type="OrthoDB" id="5296662at2"/>
<proteinExistence type="predicted"/>
<dbReference type="Proteomes" id="UP000297914">
    <property type="component" value="Unassembled WGS sequence"/>
</dbReference>
<dbReference type="InterPro" id="IPR016419">
    <property type="entry name" value="Prepilin_Pept-dep_B_prd"/>
</dbReference>
<protein>
    <submittedName>
        <fullName evidence="2">Prepilin-type N-terminal cleavage/methylation domain-containing protein</fullName>
    </submittedName>
</protein>
<accession>A0A5F0KET9</accession>
<evidence type="ECO:0000313" key="2">
    <source>
        <dbReference type="EMBL" id="TFF82839.1"/>
    </source>
</evidence>
<dbReference type="RefSeq" id="WP_134694847.1">
    <property type="nucleotide sequence ID" value="NZ_QORJ01000005.1"/>
</dbReference>
<dbReference type="InterPro" id="IPR012902">
    <property type="entry name" value="N_methyl_site"/>
</dbReference>
<comment type="caution">
    <text evidence="2">The sequence shown here is derived from an EMBL/GenBank/DDBJ whole genome shotgun (WGS) entry which is preliminary data.</text>
</comment>
<evidence type="ECO:0000313" key="4">
    <source>
        <dbReference type="Proteomes" id="UP000297914"/>
    </source>
</evidence>
<dbReference type="NCBIfam" id="TIGR02532">
    <property type="entry name" value="IV_pilin_GFxxxE"/>
    <property type="match status" value="1"/>
</dbReference>
<keyword evidence="3" id="KW-1185">Reference proteome</keyword>
<dbReference type="AlphaFoldDB" id="A0A5F0KET9"/>
<evidence type="ECO:0000313" key="1">
    <source>
        <dbReference type="EMBL" id="TFF79570.1"/>
    </source>
</evidence>
<dbReference type="PIRSF" id="PIRSF004525">
    <property type="entry name" value="Pilin_peptidase-dep_B_prd"/>
    <property type="match status" value="1"/>
</dbReference>
<name>A0A5F0KET9_9GAMM</name>
<dbReference type="Proteomes" id="UP000297720">
    <property type="component" value="Unassembled WGS sequence"/>
</dbReference>
<evidence type="ECO:0000313" key="3">
    <source>
        <dbReference type="Proteomes" id="UP000297720"/>
    </source>
</evidence>
<organism evidence="2 4">
    <name type="scientific">Aeromonas taiwanensis</name>
    <dbReference type="NCBI Taxonomy" id="633417"/>
    <lineage>
        <taxon>Bacteria</taxon>
        <taxon>Pseudomonadati</taxon>
        <taxon>Pseudomonadota</taxon>
        <taxon>Gammaproteobacteria</taxon>
        <taxon>Aeromonadales</taxon>
        <taxon>Aeromonadaceae</taxon>
        <taxon>Aeromonas</taxon>
    </lineage>
</organism>
<dbReference type="EMBL" id="QORK01000005">
    <property type="protein sequence ID" value="TFF82839.1"/>
    <property type="molecule type" value="Genomic_DNA"/>
</dbReference>
<reference evidence="2 4" key="1">
    <citation type="submission" date="2018-06" db="EMBL/GenBank/DDBJ databases">
        <title>Occurrence of a novel blaKPC-2- and qnrS2- harbouring IncP6 plasmid from Aeromonas taiwanensis isolates recovered from the river sediments.</title>
        <authorList>
            <person name="Zheng B."/>
            <person name="Yu X."/>
            <person name="Xiao Y."/>
        </authorList>
    </citation>
    <scope>NUCLEOTIDE SEQUENCE [LARGE SCALE GENOMIC DNA]</scope>
    <source>
        <strain evidence="1 3">1713</strain>
        <strain evidence="2 4">198</strain>
    </source>
</reference>
<dbReference type="EMBL" id="QORL01000005">
    <property type="protein sequence ID" value="TFF79570.1"/>
    <property type="molecule type" value="Genomic_DNA"/>
</dbReference>
<sequence length="227" mass="24242">MRLSKSKGFNLVELMVAMVAGLLLVAAASALFASILKANKTAMQVSRLNQELQSITDMMARDIQRAGYDASAAEHTLDSGVSGTPSLFYFDSTQHLLNKYSSSPDKFRCIAVKYDERDANAPSPGLPGVKEAVVYSYRSTSTDSSIWLDDLSASASLATLSAACGTGGERISTDDTIKITDLTFTLLPSSVSSGARTIRLTISGNDIKSPALGLTLQRDIKLRNDGF</sequence>